<name>A0A167AG86_METRR</name>
<gene>
    <name evidence="1" type="ORF">NOR_06535</name>
</gene>
<reference evidence="1 2" key="1">
    <citation type="journal article" date="2016" name="Genome Biol. Evol.">
        <title>Divergent and convergent evolution of fungal pathogenicity.</title>
        <authorList>
            <person name="Shang Y."/>
            <person name="Xiao G."/>
            <person name="Zheng P."/>
            <person name="Cen K."/>
            <person name="Zhan S."/>
            <person name="Wang C."/>
        </authorList>
    </citation>
    <scope>NUCLEOTIDE SEQUENCE [LARGE SCALE GENOMIC DNA]</scope>
    <source>
        <strain evidence="1 2">RCEF 4871</strain>
    </source>
</reference>
<proteinExistence type="predicted"/>
<keyword evidence="2" id="KW-1185">Reference proteome</keyword>
<evidence type="ECO:0000313" key="2">
    <source>
        <dbReference type="Proteomes" id="UP000243498"/>
    </source>
</evidence>
<protein>
    <submittedName>
        <fullName evidence="1">Uncharacterized protein</fullName>
    </submittedName>
</protein>
<evidence type="ECO:0000313" key="1">
    <source>
        <dbReference type="EMBL" id="OAA38882.1"/>
    </source>
</evidence>
<comment type="caution">
    <text evidence="1">The sequence shown here is derived from an EMBL/GenBank/DDBJ whole genome shotgun (WGS) entry which is preliminary data.</text>
</comment>
<dbReference type="Proteomes" id="UP000243498">
    <property type="component" value="Unassembled WGS sequence"/>
</dbReference>
<dbReference type="AlphaFoldDB" id="A0A167AG86"/>
<organism evidence="1 2">
    <name type="scientific">Metarhizium rileyi (strain RCEF 4871)</name>
    <name type="common">Nomuraea rileyi</name>
    <dbReference type="NCBI Taxonomy" id="1649241"/>
    <lineage>
        <taxon>Eukaryota</taxon>
        <taxon>Fungi</taxon>
        <taxon>Dikarya</taxon>
        <taxon>Ascomycota</taxon>
        <taxon>Pezizomycotina</taxon>
        <taxon>Sordariomycetes</taxon>
        <taxon>Hypocreomycetidae</taxon>
        <taxon>Hypocreales</taxon>
        <taxon>Clavicipitaceae</taxon>
        <taxon>Metarhizium</taxon>
    </lineage>
</organism>
<dbReference type="EMBL" id="AZHC01000024">
    <property type="protein sequence ID" value="OAA38882.1"/>
    <property type="molecule type" value="Genomic_DNA"/>
</dbReference>
<sequence length="62" mass="6793">MPHLVRGPLRVLNIVSVHGSAASPRRRRPGGSHGSLYFFSNSGRCARRYSSNKTSSYCSSPE</sequence>
<accession>A0A167AG86</accession>